<dbReference type="AlphaFoldDB" id="A0A4R8LP07"/>
<evidence type="ECO:0000313" key="2">
    <source>
        <dbReference type="Proteomes" id="UP000294581"/>
    </source>
</evidence>
<comment type="caution">
    <text evidence="1">The sequence shown here is derived from an EMBL/GenBank/DDBJ whole genome shotgun (WGS) entry which is preliminary data.</text>
</comment>
<dbReference type="Pfam" id="PF07873">
    <property type="entry name" value="YabP"/>
    <property type="match status" value="1"/>
</dbReference>
<organism evidence="1 2">
    <name type="scientific">Alicyclobacillus sacchari</name>
    <dbReference type="NCBI Taxonomy" id="392010"/>
    <lineage>
        <taxon>Bacteria</taxon>
        <taxon>Bacillati</taxon>
        <taxon>Bacillota</taxon>
        <taxon>Bacilli</taxon>
        <taxon>Bacillales</taxon>
        <taxon>Alicyclobacillaceae</taxon>
        <taxon>Alicyclobacillus</taxon>
    </lineage>
</organism>
<evidence type="ECO:0000313" key="1">
    <source>
        <dbReference type="EMBL" id="TDY48011.1"/>
    </source>
</evidence>
<sequence>MIGHSVVCLYKNETDVRDRSNGGYLPFGRLFFFVGVQWWTKLAHPGVSRPKTSIVMQGEELAMPGWKTRIRKRASEVLNLPADALLNVPRVTCIGGSQVIVEGADGLIEVGDSCIAVDLGGQTLWVRGQAFEVTLVTEHEIHVTGRVAQIEYQSQGGASL</sequence>
<gene>
    <name evidence="1" type="ORF">C7445_105193</name>
</gene>
<name>A0A4R8LP07_9BACL</name>
<protein>
    <submittedName>
        <fullName evidence="1">Sporulation protein YqfC</fullName>
    </submittedName>
</protein>
<dbReference type="Proteomes" id="UP000294581">
    <property type="component" value="Unassembled WGS sequence"/>
</dbReference>
<dbReference type="InterPro" id="IPR022476">
    <property type="entry name" value="Spore_YabP/YqfC"/>
</dbReference>
<dbReference type="EMBL" id="SORF01000005">
    <property type="protein sequence ID" value="TDY48011.1"/>
    <property type="molecule type" value="Genomic_DNA"/>
</dbReference>
<accession>A0A4R8LP07</accession>
<reference evidence="1 2" key="1">
    <citation type="submission" date="2019-03" db="EMBL/GenBank/DDBJ databases">
        <title>Genomic Encyclopedia of Type Strains, Phase IV (KMG-IV): sequencing the most valuable type-strain genomes for metagenomic binning, comparative biology and taxonomic classification.</title>
        <authorList>
            <person name="Goeker M."/>
        </authorList>
    </citation>
    <scope>NUCLEOTIDE SEQUENCE [LARGE SCALE GENOMIC DNA]</scope>
    <source>
        <strain evidence="1 2">DSM 17974</strain>
    </source>
</reference>
<keyword evidence="2" id="KW-1185">Reference proteome</keyword>
<proteinExistence type="predicted"/>